<dbReference type="RefSeq" id="WP_310276680.1">
    <property type="nucleotide sequence ID" value="NZ_JAVDXW010000001.1"/>
</dbReference>
<accession>A0AAE4CNG3</accession>
<gene>
    <name evidence="2" type="ORF">JOF55_004060</name>
</gene>
<name>A0AAE4CNG3_9ACTN</name>
<reference evidence="2" key="1">
    <citation type="submission" date="2023-07" db="EMBL/GenBank/DDBJ databases">
        <title>Sequencing the genomes of 1000 actinobacteria strains.</title>
        <authorList>
            <person name="Klenk H.-P."/>
        </authorList>
    </citation>
    <scope>NUCLEOTIDE SEQUENCE</scope>
    <source>
        <strain evidence="2">DSM 45977</strain>
    </source>
</reference>
<dbReference type="SUPFAM" id="SSF56112">
    <property type="entry name" value="Protein kinase-like (PK-like)"/>
    <property type="match status" value="1"/>
</dbReference>
<comment type="caution">
    <text evidence="2">The sequence shown here is derived from an EMBL/GenBank/DDBJ whole genome shotgun (WGS) entry which is preliminary data.</text>
</comment>
<dbReference type="AlphaFoldDB" id="A0AAE4CNG3"/>
<keyword evidence="3" id="KW-1185">Reference proteome</keyword>
<proteinExistence type="predicted"/>
<dbReference type="Gene3D" id="3.90.1200.10">
    <property type="match status" value="1"/>
</dbReference>
<protein>
    <submittedName>
        <fullName evidence="2">Aminoglycoside/choline kinase family phosphotransferase</fullName>
    </submittedName>
</protein>
<dbReference type="GO" id="GO:0016301">
    <property type="term" value="F:kinase activity"/>
    <property type="evidence" value="ECO:0007669"/>
    <property type="project" value="UniProtKB-KW"/>
</dbReference>
<feature type="domain" description="Aminoglycoside phosphotransferase" evidence="1">
    <location>
        <begin position="57"/>
        <end position="235"/>
    </location>
</feature>
<keyword evidence="2" id="KW-0808">Transferase</keyword>
<dbReference type="Pfam" id="PF01636">
    <property type="entry name" value="APH"/>
    <property type="match status" value="1"/>
</dbReference>
<organism evidence="2 3">
    <name type="scientific">Haloactinomyces albus</name>
    <dbReference type="NCBI Taxonomy" id="1352928"/>
    <lineage>
        <taxon>Bacteria</taxon>
        <taxon>Bacillati</taxon>
        <taxon>Actinomycetota</taxon>
        <taxon>Actinomycetes</taxon>
        <taxon>Actinopolysporales</taxon>
        <taxon>Actinopolysporaceae</taxon>
        <taxon>Haloactinomyces</taxon>
    </lineage>
</organism>
<dbReference type="InterPro" id="IPR002575">
    <property type="entry name" value="Aminoglycoside_PTrfase"/>
</dbReference>
<evidence type="ECO:0000259" key="1">
    <source>
        <dbReference type="Pfam" id="PF01636"/>
    </source>
</evidence>
<dbReference type="InterPro" id="IPR011009">
    <property type="entry name" value="Kinase-like_dom_sf"/>
</dbReference>
<dbReference type="EMBL" id="JAVDXW010000001">
    <property type="protein sequence ID" value="MDR7303879.1"/>
    <property type="molecule type" value="Genomic_DNA"/>
</dbReference>
<sequence>MSEQHIARLCELARRTCDAPVELAAPPLAHATGTLVGLRCVQTILIGKIHRSRSLHEREVHAYREWTPQLGLAVPRLLAADSDLPGIVVTTVPGTPLDELALDPITERAAHHQAGVLLRQLHRIPVTASATELTVYLADRAEHWIIQTADHLSPRGKRLLREHMHRLAALPAPRVAACHLDFQPRNLLWHTDGRIRLIDFEHSRIDLAARDLTRLATRYWSHRPDLKTAFLTGYGPLSSNDQAVLNHATALEAVTSIAHGLRNNGEEFIRHGRALLDGLPWP</sequence>
<dbReference type="Proteomes" id="UP001180845">
    <property type="component" value="Unassembled WGS sequence"/>
</dbReference>
<evidence type="ECO:0000313" key="2">
    <source>
        <dbReference type="EMBL" id="MDR7303879.1"/>
    </source>
</evidence>
<evidence type="ECO:0000313" key="3">
    <source>
        <dbReference type="Proteomes" id="UP001180845"/>
    </source>
</evidence>
<keyword evidence="2" id="KW-0418">Kinase</keyword>